<gene>
    <name evidence="3" type="ORF">CSSPJE1EN1_LOCUS3577</name>
</gene>
<feature type="domain" description="NADP-dependent oxidoreductase" evidence="2">
    <location>
        <begin position="28"/>
        <end position="318"/>
    </location>
</feature>
<keyword evidence="4" id="KW-1185">Reference proteome</keyword>
<dbReference type="SUPFAM" id="SSF51430">
    <property type="entry name" value="NAD(P)-linked oxidoreductase"/>
    <property type="match status" value="1"/>
</dbReference>
<evidence type="ECO:0000259" key="2">
    <source>
        <dbReference type="Pfam" id="PF00248"/>
    </source>
</evidence>
<dbReference type="CDD" id="cd19145">
    <property type="entry name" value="AKR_AKR13D1"/>
    <property type="match status" value="1"/>
</dbReference>
<evidence type="ECO:0000313" key="4">
    <source>
        <dbReference type="Proteomes" id="UP001497444"/>
    </source>
</evidence>
<dbReference type="PANTHER" id="PTHR43625:SF81">
    <property type="entry name" value="OS01G0618100 PROTEIN"/>
    <property type="match status" value="1"/>
</dbReference>
<dbReference type="EMBL" id="OZ020106">
    <property type="protein sequence ID" value="CAK9258099.1"/>
    <property type="molecule type" value="Genomic_DNA"/>
</dbReference>
<dbReference type="InterPro" id="IPR050791">
    <property type="entry name" value="Aldo-Keto_reductase"/>
</dbReference>
<protein>
    <recommendedName>
        <fullName evidence="2">NADP-dependent oxidoreductase domain-containing protein</fullName>
    </recommendedName>
</protein>
<dbReference type="InterPro" id="IPR023210">
    <property type="entry name" value="NADP_OxRdtase_dom"/>
</dbReference>
<dbReference type="PANTHER" id="PTHR43625">
    <property type="entry name" value="AFLATOXIN B1 ALDEHYDE REDUCTASE"/>
    <property type="match status" value="1"/>
</dbReference>
<dbReference type="Pfam" id="PF00248">
    <property type="entry name" value="Aldo_ket_red"/>
    <property type="match status" value="1"/>
</dbReference>
<keyword evidence="1" id="KW-0560">Oxidoreductase</keyword>
<dbReference type="Proteomes" id="UP001497444">
    <property type="component" value="Chromosome 11"/>
</dbReference>
<organism evidence="3 4">
    <name type="scientific">Sphagnum jensenii</name>
    <dbReference type="NCBI Taxonomy" id="128206"/>
    <lineage>
        <taxon>Eukaryota</taxon>
        <taxon>Viridiplantae</taxon>
        <taxon>Streptophyta</taxon>
        <taxon>Embryophyta</taxon>
        <taxon>Bryophyta</taxon>
        <taxon>Sphagnophytina</taxon>
        <taxon>Sphagnopsida</taxon>
        <taxon>Sphagnales</taxon>
        <taxon>Sphagnaceae</taxon>
        <taxon>Sphagnum</taxon>
    </lineage>
</organism>
<dbReference type="InterPro" id="IPR036812">
    <property type="entry name" value="NAD(P)_OxRdtase_dom_sf"/>
</dbReference>
<accession>A0ABP0VUC3</accession>
<evidence type="ECO:0000313" key="3">
    <source>
        <dbReference type="EMBL" id="CAK9258099.1"/>
    </source>
</evidence>
<reference evidence="3" key="1">
    <citation type="submission" date="2024-02" db="EMBL/GenBank/DDBJ databases">
        <authorList>
            <consortium name="ELIXIR-Norway"/>
            <consortium name="Elixir Norway"/>
        </authorList>
    </citation>
    <scope>NUCLEOTIDE SEQUENCE</scope>
</reference>
<sequence>MASTSDLPVIPRVKLGPEGFEVSALGLGCMGMSAFYGSPKPEADMIELIKYAVNSGVTFLDTSDVYGPHTNEVLVGKVMVSPSLWMREKVQLATKFGIVIGREGLQIRGDPEWVRTACEASLNRLDVDYIDLYYQHRVDTKVPVEITVREMKKLVEEGKAKHLGLSEASASDIRRAHAVHPITAVQLEWSLWSRDVEEEIIPTCRELGIGIVPYSPLGRGFFAGYVPDGKEGDEFRSLLFPRMSPENLEKNKVLLERVKTLADKKNCSLNQLALAWVIHKGPDVVAIPGTTKKANLDSNIGAFSVHLSEEEIAEIEAAVPIDEVAGGRYPAAYMPTTFAYSSSPPLSSWKDSEI</sequence>
<proteinExistence type="predicted"/>
<dbReference type="Gene3D" id="3.20.20.100">
    <property type="entry name" value="NADP-dependent oxidoreductase domain"/>
    <property type="match status" value="1"/>
</dbReference>
<name>A0ABP0VUC3_9BRYO</name>
<evidence type="ECO:0000256" key="1">
    <source>
        <dbReference type="ARBA" id="ARBA00023002"/>
    </source>
</evidence>